<evidence type="ECO:0000313" key="2">
    <source>
        <dbReference type="EMBL" id="MBP3944114.1"/>
    </source>
</evidence>
<protein>
    <submittedName>
        <fullName evidence="2">Helix-turn-helix transcriptional regulator</fullName>
    </submittedName>
</protein>
<dbReference type="Gene3D" id="1.10.260.40">
    <property type="entry name" value="lambda repressor-like DNA-binding domains"/>
    <property type="match status" value="1"/>
</dbReference>
<dbReference type="SMART" id="SM00530">
    <property type="entry name" value="HTH_XRE"/>
    <property type="match status" value="1"/>
</dbReference>
<sequence>MKISRRKSEPQNPDSMEKGIIDNWLDRYGDPTIDRLVKKNLAIACKIQEILNLKEMKAVDLARVMGKQKSEISKWLSGQHTFSLRTITDIENALDSDIVRIEPNVNNVYF</sequence>
<dbReference type="CDD" id="cd00093">
    <property type="entry name" value="HTH_XRE"/>
    <property type="match status" value="1"/>
</dbReference>
<name>A0A8T4HBG3_9SPHI</name>
<dbReference type="PROSITE" id="PS50943">
    <property type="entry name" value="HTH_CROC1"/>
    <property type="match status" value="1"/>
</dbReference>
<dbReference type="GO" id="GO:0003677">
    <property type="term" value="F:DNA binding"/>
    <property type="evidence" value="ECO:0007669"/>
    <property type="project" value="InterPro"/>
</dbReference>
<proteinExistence type="predicted"/>
<accession>A0A8T4HBG3</accession>
<dbReference type="Pfam" id="PF01381">
    <property type="entry name" value="HTH_3"/>
    <property type="match status" value="1"/>
</dbReference>
<evidence type="ECO:0000259" key="1">
    <source>
        <dbReference type="PROSITE" id="PS50943"/>
    </source>
</evidence>
<dbReference type="RefSeq" id="WP_353547618.1">
    <property type="nucleotide sequence ID" value="NZ_JAGKSB010000013.1"/>
</dbReference>
<dbReference type="SUPFAM" id="SSF47413">
    <property type="entry name" value="lambda repressor-like DNA-binding domains"/>
    <property type="match status" value="1"/>
</dbReference>
<comment type="caution">
    <text evidence="2">The sequence shown here is derived from an EMBL/GenBank/DDBJ whole genome shotgun (WGS) entry which is preliminary data.</text>
</comment>
<organism evidence="2 3">
    <name type="scientific">Rhinopithecimicrobium faecis</name>
    <dbReference type="NCBI Taxonomy" id="2820698"/>
    <lineage>
        <taxon>Bacteria</taxon>
        <taxon>Pseudomonadati</taxon>
        <taxon>Bacteroidota</taxon>
        <taxon>Sphingobacteriia</taxon>
        <taxon>Sphingobacteriales</taxon>
        <taxon>Sphingobacteriaceae</taxon>
        <taxon>Rhinopithecimicrobium</taxon>
    </lineage>
</organism>
<feature type="domain" description="HTH cro/C1-type" evidence="1">
    <location>
        <begin position="47"/>
        <end position="101"/>
    </location>
</feature>
<reference evidence="2" key="1">
    <citation type="submission" date="2021-03" db="EMBL/GenBank/DDBJ databases">
        <authorList>
            <person name="Lu T."/>
            <person name="Wang Q."/>
            <person name="Han X."/>
        </authorList>
    </citation>
    <scope>NUCLEOTIDE SEQUENCE</scope>
    <source>
        <strain evidence="2">WQ 2009</strain>
    </source>
</reference>
<evidence type="ECO:0000313" key="3">
    <source>
        <dbReference type="Proteomes" id="UP000679691"/>
    </source>
</evidence>
<keyword evidence="3" id="KW-1185">Reference proteome</keyword>
<gene>
    <name evidence="2" type="ORF">J5U18_11220</name>
</gene>
<dbReference type="Proteomes" id="UP000679691">
    <property type="component" value="Unassembled WGS sequence"/>
</dbReference>
<dbReference type="AlphaFoldDB" id="A0A8T4HBG3"/>
<dbReference type="EMBL" id="JAGKSB010000013">
    <property type="protein sequence ID" value="MBP3944114.1"/>
    <property type="molecule type" value="Genomic_DNA"/>
</dbReference>
<dbReference type="InterPro" id="IPR010982">
    <property type="entry name" value="Lambda_DNA-bd_dom_sf"/>
</dbReference>
<dbReference type="InterPro" id="IPR001387">
    <property type="entry name" value="Cro/C1-type_HTH"/>
</dbReference>